<gene>
    <name evidence="3" type="primary">LOC115969475</name>
</gene>
<reference evidence="3" key="2">
    <citation type="submission" date="2021-01" db="UniProtKB">
        <authorList>
            <consortium name="EnsemblPlants"/>
        </authorList>
    </citation>
    <scope>IDENTIFICATION</scope>
</reference>
<reference evidence="3 4" key="1">
    <citation type="journal article" date="2016" name="G3 (Bethesda)">
        <title>First Draft Assembly and Annotation of the Genome of a California Endemic Oak Quercus lobata Nee (Fagaceae).</title>
        <authorList>
            <person name="Sork V.L."/>
            <person name="Fitz-Gibbon S.T."/>
            <person name="Puiu D."/>
            <person name="Crepeau M."/>
            <person name="Gugger P.F."/>
            <person name="Sherman R."/>
            <person name="Stevens K."/>
            <person name="Langley C.H."/>
            <person name="Pellegrini M."/>
            <person name="Salzberg S.L."/>
        </authorList>
    </citation>
    <scope>NUCLEOTIDE SEQUENCE [LARGE SCALE GENOMIC DNA]</scope>
    <source>
        <strain evidence="3 4">cv. SW786</strain>
    </source>
</reference>
<dbReference type="OMA" id="EVGNPRM"/>
<evidence type="ECO:0008006" key="5">
    <source>
        <dbReference type="Google" id="ProtNLM"/>
    </source>
</evidence>
<dbReference type="InterPro" id="IPR021714">
    <property type="entry name" value="URB1_N"/>
</dbReference>
<name>A0A7N2MYC3_QUELO</name>
<dbReference type="InterPro" id="IPR039844">
    <property type="entry name" value="URB1"/>
</dbReference>
<dbReference type="GO" id="GO:0000466">
    <property type="term" value="P:maturation of 5.8S rRNA from tricistronic rRNA transcript (SSU-rRNA, 5.8S rRNA, LSU-rRNA)"/>
    <property type="evidence" value="ECO:0007669"/>
    <property type="project" value="TreeGrafter"/>
</dbReference>
<evidence type="ECO:0000313" key="4">
    <source>
        <dbReference type="Proteomes" id="UP000594261"/>
    </source>
</evidence>
<accession>A0A7N2MYC3</accession>
<evidence type="ECO:0000259" key="2">
    <source>
        <dbReference type="Pfam" id="PF16201"/>
    </source>
</evidence>
<dbReference type="OrthoDB" id="72892at2759"/>
<dbReference type="EnsemblPlants" id="QL11p042372:mrna">
    <property type="protein sequence ID" value="QL11p042372:mrna"/>
    <property type="gene ID" value="QL11p042372"/>
</dbReference>
<proteinExistence type="predicted"/>
<dbReference type="Gramene" id="QL11p042372:mrna">
    <property type="protein sequence ID" value="QL11p042372:mrna"/>
    <property type="gene ID" value="QL11p042372"/>
</dbReference>
<feature type="domain" description="URB1 C-terminal" evidence="2">
    <location>
        <begin position="2043"/>
        <end position="2233"/>
    </location>
</feature>
<evidence type="ECO:0000259" key="1">
    <source>
        <dbReference type="Pfam" id="PF11707"/>
    </source>
</evidence>
<organism evidence="3 4">
    <name type="scientific">Quercus lobata</name>
    <name type="common">Valley oak</name>
    <dbReference type="NCBI Taxonomy" id="97700"/>
    <lineage>
        <taxon>Eukaryota</taxon>
        <taxon>Viridiplantae</taxon>
        <taxon>Streptophyta</taxon>
        <taxon>Embryophyta</taxon>
        <taxon>Tracheophyta</taxon>
        <taxon>Spermatophyta</taxon>
        <taxon>Magnoliopsida</taxon>
        <taxon>eudicotyledons</taxon>
        <taxon>Gunneridae</taxon>
        <taxon>Pentapetalae</taxon>
        <taxon>rosids</taxon>
        <taxon>fabids</taxon>
        <taxon>Fagales</taxon>
        <taxon>Fagaceae</taxon>
        <taxon>Quercus</taxon>
    </lineage>
</organism>
<dbReference type="Pfam" id="PF16201">
    <property type="entry name" value="NopRA1"/>
    <property type="match status" value="1"/>
</dbReference>
<dbReference type="GeneID" id="115969475"/>
<dbReference type="KEGG" id="qlo:115969475"/>
<dbReference type="RefSeq" id="XP_030944996.1">
    <property type="nucleotide sequence ID" value="XM_031089136.1"/>
</dbReference>
<dbReference type="GO" id="GO:0005730">
    <property type="term" value="C:nucleolus"/>
    <property type="evidence" value="ECO:0007669"/>
    <property type="project" value="TreeGrafter"/>
</dbReference>
<dbReference type="FunCoup" id="A0A7N2MYC3">
    <property type="interactions" value="1078"/>
</dbReference>
<dbReference type="InterPro" id="IPR032436">
    <property type="entry name" value="URB1_C"/>
</dbReference>
<dbReference type="PANTHER" id="PTHR13500">
    <property type="entry name" value="NUCLEOLAR PRERIBOSOMAL-ASSOCIATED PROTEIN 1"/>
    <property type="match status" value="1"/>
</dbReference>
<dbReference type="EMBL" id="LRBV02000011">
    <property type="status" value="NOT_ANNOTATED_CDS"/>
    <property type="molecule type" value="Genomic_DNA"/>
</dbReference>
<keyword evidence="4" id="KW-1185">Reference proteome</keyword>
<dbReference type="InParanoid" id="A0A7N2MYC3"/>
<dbReference type="PANTHER" id="PTHR13500:SF0">
    <property type="entry name" value="NUCLEOLAR PRE-RIBOSOMAL-ASSOCIATED PROTEIN 1"/>
    <property type="match status" value="1"/>
</dbReference>
<feature type="domain" description="URB1 N-terminal" evidence="1">
    <location>
        <begin position="94"/>
        <end position="400"/>
    </location>
</feature>
<sequence length="2625" mass="294518">MSYTETQLGRSTVGNLPVVVDDDGDGGGEVKGGEVPRFEFRVTHEAKLKELLHKISSLEIKLCSDGVKEFIRLLKGNTGGELLHLYVRSSRNCLELLDAWKLRRGKPGLSYIIKLISAILGHPDGVYDPKDGERIAISKVLNKFARLLVEEYMVELQKELDGKEVKCQNAALLLLASIVRRQSGLASEVAKKFDFKSKTFCRLAEYKKNQKEKRVIKHSTRKAFVGFAMSFLEVGRPGLLRWVLQQKEMYSGVLRGLGNDDDETIIYVLSTLRDRVLVEESLVPPGLRSVLFGSVTLEQLVSISGRGNDESAAELAYHTLVLVCTDPCNGLMPDLKRSPSPLRGNPKRLVGLMKRLKATEVSYHRDLLLAIVSGSPFFGSAYMEEFPYNLEDFSSSTWFATISLAANLVSSVGTGGPFGFLDSLSHDPPLFDSEDVQSIMKCVCPRLFSRSVVNKGLLHSDFLVKHGTLRLLLEALKLLDSFISALNHSSYSSDQMMQGWASLKQEIQNEVRTLLPDPQVLLTLLSSLTRHPKTRESSLKRTADFEKFPERSNNNIKKLKLNDENKDMDIVVSGINSDTDFVPLGDTKRDVGSPLIDETDNGKDLISVIAEIWGLDECSEPFITPKGVEMFFQSKLFDTLKIYIRAVPTVLEGSFEFFINLLSNPLGIPTNLQCCLLSLLIEYIGFSSSSGIPTRTPPLMYKHLQPLINLLIFSPISDVKNLSYSLARAAMFSTGAFDRNIDEIGAWLLFLPGYDMGKSSVEVQELDMLQSLSPVVISFLCDAISTIGNNLFKYWEFVKHNAFHSKGAKDVSPTFSPLVICVLQKCLRLLASESGSFTLPEKSIISLYVCSTLKYLMQTQVDAGLLSALVESVLSERLGDRSVVDDSGDSFCEWRPLNNLLLFSRSISHQQTSCIFSTDRKASPIDSSFASTLDDVKQLLRAGDSGNVSGITKAFSSSIICTSPDEILKNFPSVMTISHNLLGVPMSILSSVFFLEQSLLTSISKLWPDVFFPGLETTLSIVHCEVKGDDASAVSCHSLDSQEIIYNGDLDASESAAAAFSLFLKQAPFHVLFPAIMNISGPYLLEPLKIQDMLLAKLSDSITDCHGTTYLRLVLFWIHQIQSSYRIKPLVELQQLAEICFNLVKHLLAQLLVLKSDSACSRKSGVPFSGPDIQEVVQSIFCHPAVVASLSCPLDCKEELAFEDVVGTLDMLISLSRQRVHMLDLHLLNILTTTSEYLLTLCNVQNSVPKDNKSSYKQLVGAFNALVQRLFLEAREKFDLCICTKDMMPILPTFYALHALLRFISPFELLELVQWMFNRVGMDELIVCKTSKISAPSIGFCIAAGAFKTLSGYSEQRVTKGVPYNLLWEIEEENINISIVEEIYFKVVTFALHFEPEFADTCLLEAVNVGYRQKYMQQHSIHPLSLLMSRVIMITPVEVLSHCIYKTSKTKAKLLFLLIETSSIHLSTFGHLFLGILNKDLPHQGNLMQENCGHALSDEDFMMLLPAALSYLNSIVIKFEKQHHSHFGSIPSLYSRILLNGFLHWKSFVSRDIFEEEYGELLPSSTPEFVRFVDGSLLGKSIHMLRYHLAFSGVPMKLKKRLKLFDKIFQQSTSHNDLLDCDVGEMDSHSLNQSLNHINRVVAKISFGKILLYLENSQIHSKRKEADGNLKEVPLEMVSNLDSSRMQFINNLVSIWHLVIKKFPLVTNSSAKGKSIDSSTLYKYLEVFILNCIFEITTELHDGLVQLQCVPFLEQLMRSALLYRFEDPTTLTALRGILKSLSDGKFSRALYLQLLLAHSQFARTIHSVSKASGCSPIGAFLRPMSSILRSLVIPSRKQDAFSGKQDSETTEPYTKQLEVIKLFHTLFPVKALQRGFDSEKDFGINLKELHLLLLSSYGATLSEVDLEIYNLMLEIESINRSDSVNSADMDYLWGSAALKVKKERALEQDISLDIMTDAEAVEEHRKSQFRENLLIDPKICASTVLYFPYDATASDEPLSWNKACSPIVENVERYDPVFILHFSIHSLSLGYIEPLEFAGLGLLAVAFVSLSSSDERIRKLGYEALAIFKHAMEKCQKRKDLMQLRLLLTYVQNGIEEPWQKIPSVIALFAAETSLILLDPSHDHYATIRKLLMQSSRVNLKGIPLFNNCFWSSSVNFRAERLWILRLLYVGLNLDIDAQIYTRNSIFETLLSFYVSPLSDTDSKELILQVVKKSVKLHKTARYLVERCGLFSWLSSIISFSSGRLFEDEKGFSLKQLLVVLEVANDAISSQNITEWLQKDALEQLMELCSHLYQVLIGGLTFKKGNVALVNLFLQITISTVKISQKREIYQPHFTLSVEGLYQIYQAVGVYNYAGSYPCAEVGLKAILMGTPPVDFFHMNREKLSGFLMWAISTALKSDSAQMLQLQESHSHFTISSEEEIHEDSLIPRLLRWLTAAIILGKLSWKNTDVDPKISNRFKSGTLQSLLDLIENEHDESVKNRFGCEDLLAAVIFYLQQLHGIHCQVLPSVISALCLLFSASGPAESISDIFQGHKTLVASLCLKIHCPAEANPAWIWSFYEQWKEPALELTDLQKMDELHACQTLLVIFANGLRRKPLDLQVLSPLDVERSGVYEWEKSIISASSV</sequence>
<dbReference type="Pfam" id="PF11707">
    <property type="entry name" value="Npa1"/>
    <property type="match status" value="1"/>
</dbReference>
<dbReference type="Proteomes" id="UP000594261">
    <property type="component" value="Chromosome 11"/>
</dbReference>
<protein>
    <recommendedName>
        <fullName evidence="5">Nucleolar pre-ribosomal-associated protein 1</fullName>
    </recommendedName>
</protein>
<evidence type="ECO:0000313" key="3">
    <source>
        <dbReference type="EnsemblPlants" id="QL11p042372:mrna"/>
    </source>
</evidence>
<dbReference type="GO" id="GO:0000463">
    <property type="term" value="P:maturation of LSU-rRNA from tricistronic rRNA transcript (SSU-rRNA, 5.8S rRNA, LSU-rRNA)"/>
    <property type="evidence" value="ECO:0007669"/>
    <property type="project" value="TreeGrafter"/>
</dbReference>